<evidence type="ECO:0000313" key="9">
    <source>
        <dbReference type="Proteomes" id="UP000194450"/>
    </source>
</evidence>
<comment type="function">
    <text evidence="7">Required for the translocation of lipopolysaccharide (LPS) from the inner membrane to the outer membrane.</text>
</comment>
<dbReference type="PIRSF" id="PIRSF028513">
    <property type="entry name" value="LptC"/>
    <property type="match status" value="1"/>
</dbReference>
<dbReference type="InterPro" id="IPR010664">
    <property type="entry name" value="LipoPS_assembly_LptC-rel"/>
</dbReference>
<feature type="transmembrane region" description="Helical" evidence="6">
    <location>
        <begin position="6"/>
        <end position="25"/>
    </location>
</feature>
<dbReference type="HAMAP" id="MF_01915">
    <property type="entry name" value="LPS_assembly_LptC"/>
    <property type="match status" value="1"/>
</dbReference>
<evidence type="ECO:0000256" key="6">
    <source>
        <dbReference type="HAMAP-Rule" id="MF_01915"/>
    </source>
</evidence>
<dbReference type="GO" id="GO:0005886">
    <property type="term" value="C:plasma membrane"/>
    <property type="evidence" value="ECO:0007669"/>
    <property type="project" value="UniProtKB-SubCell"/>
</dbReference>
<dbReference type="GO" id="GO:0043165">
    <property type="term" value="P:Gram-negative-bacterium-type cell outer membrane assembly"/>
    <property type="evidence" value="ECO:0007669"/>
    <property type="project" value="UniProtKB-UniRule"/>
</dbReference>
<comment type="subunit">
    <text evidence="6">Component of the lipopolysaccharide transport and assembly complex. Interacts with LptA and the LptBFG transporter complex.</text>
</comment>
<dbReference type="GO" id="GO:0017089">
    <property type="term" value="F:glycolipid transfer activity"/>
    <property type="evidence" value="ECO:0007669"/>
    <property type="project" value="TreeGrafter"/>
</dbReference>
<gene>
    <name evidence="6" type="primary">lptC</name>
    <name evidence="8" type="ORF">SAMN06297229_0426</name>
</gene>
<dbReference type="AlphaFoldDB" id="A0A1Y6EIU3"/>
<accession>A0A1Y6EIU3</accession>
<dbReference type="GO" id="GO:0015221">
    <property type="term" value="F:lipopolysaccharide transmembrane transporter activity"/>
    <property type="evidence" value="ECO:0007669"/>
    <property type="project" value="InterPro"/>
</dbReference>
<comment type="similarity">
    <text evidence="6 7">Belongs to the LptC family.</text>
</comment>
<evidence type="ECO:0000256" key="7">
    <source>
        <dbReference type="PIRNR" id="PIRNR028513"/>
    </source>
</evidence>
<keyword evidence="9" id="KW-1185">Reference proteome</keyword>
<dbReference type="GO" id="GO:0030288">
    <property type="term" value="C:outer membrane-bounded periplasmic space"/>
    <property type="evidence" value="ECO:0007669"/>
    <property type="project" value="TreeGrafter"/>
</dbReference>
<dbReference type="Gene3D" id="2.60.450.10">
    <property type="entry name" value="Lipopolysaccharide (LPS) transport protein A like domain"/>
    <property type="match status" value="1"/>
</dbReference>
<dbReference type="Pfam" id="PF06835">
    <property type="entry name" value="LptC"/>
    <property type="match status" value="1"/>
</dbReference>
<keyword evidence="2 6" id="KW-0997">Cell inner membrane</keyword>
<dbReference type="EMBL" id="FXWH01000001">
    <property type="protein sequence ID" value="SMQ60502.1"/>
    <property type="molecule type" value="Genomic_DNA"/>
</dbReference>
<dbReference type="RefSeq" id="WP_086433606.1">
    <property type="nucleotide sequence ID" value="NZ_FXWH01000001.1"/>
</dbReference>
<dbReference type="InterPro" id="IPR052363">
    <property type="entry name" value="LPS_export_LptC"/>
</dbReference>
<reference evidence="9" key="1">
    <citation type="submission" date="2017-04" db="EMBL/GenBank/DDBJ databases">
        <authorList>
            <person name="Varghese N."/>
            <person name="Submissions S."/>
        </authorList>
    </citation>
    <scope>NUCLEOTIDE SEQUENCE [LARGE SCALE GENOMIC DNA]</scope>
</reference>
<protein>
    <recommendedName>
        <fullName evidence="6 7">Lipopolysaccharide export system protein LptC</fullName>
    </recommendedName>
</protein>
<evidence type="ECO:0000256" key="2">
    <source>
        <dbReference type="ARBA" id="ARBA00022519"/>
    </source>
</evidence>
<comment type="function">
    <text evidence="6">Involved in the assembly of lipopolysaccharide (LPS). Required for the translocation of LPS from the inner membrane to the outer membrane. Facilitates the transfer of LPS from the inner membrane to the periplasmic protein LptA. Could be a docking site for LptA.</text>
</comment>
<comment type="subcellular location">
    <subcellularLocation>
        <location evidence="6">Cell inner membrane</location>
        <topology evidence="6">Single-pass membrane protein</topology>
    </subcellularLocation>
</comment>
<organism evidence="8 9">
    <name type="scientific">Pseudidiomarina planktonica</name>
    <dbReference type="NCBI Taxonomy" id="1323738"/>
    <lineage>
        <taxon>Bacteria</taxon>
        <taxon>Pseudomonadati</taxon>
        <taxon>Pseudomonadota</taxon>
        <taxon>Gammaproteobacteria</taxon>
        <taxon>Alteromonadales</taxon>
        <taxon>Idiomarinaceae</taxon>
        <taxon>Pseudidiomarina</taxon>
    </lineage>
</organism>
<sequence>MKRRVWLILIVLFGAGALLMWRPFIDRDEQLRPERDVAVKPDFTAQGLITQVFNENGQLAHRINSTEMAHFSQLGLTELTTPVYIVYPDEQGATWEVRAEHGSFYDDQTLVLEKNVTITSLTGDDYIEQITTSYLVVNMVSETMTTEQPVTIKGTNFIVRGNGMIADLYAEKLELYRHVETIYNRRD</sequence>
<name>A0A1Y6EIU3_9GAMM</name>
<evidence type="ECO:0000313" key="8">
    <source>
        <dbReference type="EMBL" id="SMQ60502.1"/>
    </source>
</evidence>
<keyword evidence="5 6" id="KW-0472">Membrane</keyword>
<dbReference type="NCBIfam" id="TIGR04409">
    <property type="entry name" value="LptC_YrbK"/>
    <property type="match status" value="1"/>
</dbReference>
<keyword evidence="4 6" id="KW-1133">Transmembrane helix</keyword>
<keyword evidence="1 6" id="KW-1003">Cell membrane</keyword>
<keyword evidence="3 6" id="KW-0812">Transmembrane</keyword>
<dbReference type="PANTHER" id="PTHR37481">
    <property type="entry name" value="LIPOPOLYSACCHARIDE EXPORT SYSTEM PROTEIN LPTC"/>
    <property type="match status" value="1"/>
</dbReference>
<evidence type="ECO:0000256" key="5">
    <source>
        <dbReference type="ARBA" id="ARBA00023136"/>
    </source>
</evidence>
<evidence type="ECO:0000256" key="3">
    <source>
        <dbReference type="ARBA" id="ARBA00022692"/>
    </source>
</evidence>
<proteinExistence type="inferred from homology"/>
<dbReference type="PANTHER" id="PTHR37481:SF1">
    <property type="entry name" value="LIPOPOLYSACCHARIDE EXPORT SYSTEM PROTEIN LPTC"/>
    <property type="match status" value="1"/>
</dbReference>
<evidence type="ECO:0000256" key="4">
    <source>
        <dbReference type="ARBA" id="ARBA00022989"/>
    </source>
</evidence>
<evidence type="ECO:0000256" key="1">
    <source>
        <dbReference type="ARBA" id="ARBA00022475"/>
    </source>
</evidence>
<dbReference type="InterPro" id="IPR026265">
    <property type="entry name" value="LptC"/>
</dbReference>
<dbReference type="Proteomes" id="UP000194450">
    <property type="component" value="Unassembled WGS sequence"/>
</dbReference>
<dbReference type="OrthoDB" id="6193381at2"/>